<comment type="caution">
    <text evidence="1">The sequence shown here is derived from an EMBL/GenBank/DDBJ whole genome shotgun (WGS) entry which is preliminary data.</text>
</comment>
<name>A0AAN7P5D4_9COLE</name>
<organism evidence="1 2">
    <name type="scientific">Aquatica leii</name>
    <dbReference type="NCBI Taxonomy" id="1421715"/>
    <lineage>
        <taxon>Eukaryota</taxon>
        <taxon>Metazoa</taxon>
        <taxon>Ecdysozoa</taxon>
        <taxon>Arthropoda</taxon>
        <taxon>Hexapoda</taxon>
        <taxon>Insecta</taxon>
        <taxon>Pterygota</taxon>
        <taxon>Neoptera</taxon>
        <taxon>Endopterygota</taxon>
        <taxon>Coleoptera</taxon>
        <taxon>Polyphaga</taxon>
        <taxon>Elateriformia</taxon>
        <taxon>Elateroidea</taxon>
        <taxon>Lampyridae</taxon>
        <taxon>Luciolinae</taxon>
        <taxon>Aquatica</taxon>
    </lineage>
</organism>
<dbReference type="PANTHER" id="PTHR10773:SF19">
    <property type="match status" value="1"/>
</dbReference>
<dbReference type="PANTHER" id="PTHR10773">
    <property type="entry name" value="DNA-DIRECTED RNA POLYMERASES I, II, AND III SUBUNIT RPABC2"/>
    <property type="match status" value="1"/>
</dbReference>
<sequence>METHNVNKLLLREHKQKDKERAITETFFCVAVFDLQQVLPIPKCEVNQVYYSKKLATYNLTVFDLGSKNCICFMWHEDIAAKGSNEIGSCIFQFIPNKVQEGVKEICLFMFCLYAYCSVKYGVIITHKFLEKGHTQNEGDSAHSIIERAAKNIPIYIPSQWCAPLCSAKRKKPYTVRGI</sequence>
<proteinExistence type="predicted"/>
<evidence type="ECO:0000313" key="2">
    <source>
        <dbReference type="Proteomes" id="UP001353858"/>
    </source>
</evidence>
<evidence type="ECO:0000313" key="1">
    <source>
        <dbReference type="EMBL" id="KAK4881140.1"/>
    </source>
</evidence>
<gene>
    <name evidence="1" type="ORF">RN001_004459</name>
</gene>
<reference evidence="2" key="1">
    <citation type="submission" date="2023-01" db="EMBL/GenBank/DDBJ databases">
        <title>Key to firefly adult light organ development and bioluminescence: homeobox transcription factors regulate luciferase expression and transportation to peroxisome.</title>
        <authorList>
            <person name="Fu X."/>
        </authorList>
    </citation>
    <scope>NUCLEOTIDE SEQUENCE [LARGE SCALE GENOMIC DNA]</scope>
</reference>
<dbReference type="EMBL" id="JARPUR010000002">
    <property type="protein sequence ID" value="KAK4881140.1"/>
    <property type="molecule type" value="Genomic_DNA"/>
</dbReference>
<keyword evidence="2" id="KW-1185">Reference proteome</keyword>
<dbReference type="AlphaFoldDB" id="A0AAN7P5D4"/>
<accession>A0AAN7P5D4</accession>
<dbReference type="Proteomes" id="UP001353858">
    <property type="component" value="Unassembled WGS sequence"/>
</dbReference>
<protein>
    <submittedName>
        <fullName evidence="1">Uncharacterized protein</fullName>
    </submittedName>
</protein>